<accession>A0A6G6SNS0</accession>
<proteinExistence type="predicted"/>
<organism evidence="2 3">
    <name type="scientific">Proteus vulgaris</name>
    <dbReference type="NCBI Taxonomy" id="585"/>
    <lineage>
        <taxon>Bacteria</taxon>
        <taxon>Pseudomonadati</taxon>
        <taxon>Pseudomonadota</taxon>
        <taxon>Gammaproteobacteria</taxon>
        <taxon>Enterobacterales</taxon>
        <taxon>Morganellaceae</taxon>
        <taxon>Proteus</taxon>
    </lineage>
</organism>
<evidence type="ECO:0000256" key="1">
    <source>
        <dbReference type="SAM" id="MobiDB-lite"/>
    </source>
</evidence>
<dbReference type="RefSeq" id="WP_164526479.1">
    <property type="nucleotide sequence ID" value="NZ_CP047344.1"/>
</dbReference>
<dbReference type="EMBL" id="CP047344">
    <property type="protein sequence ID" value="QIF94689.1"/>
    <property type="molecule type" value="Genomic_DNA"/>
</dbReference>
<reference evidence="2 3" key="1">
    <citation type="submission" date="2020-01" db="EMBL/GenBank/DDBJ databases">
        <title>The genomic epidemiology of tigecycline resistance gene tet(X) variants in a swine farm in China.</title>
        <authorList>
            <person name="Peng K."/>
            <person name="Li R."/>
        </authorList>
    </citation>
    <scope>NUCLEOTIDE SEQUENCE [LARGE SCALE GENOMIC DNA]</scope>
    <source>
        <strain evidence="2 3">ZN3</strain>
    </source>
</reference>
<keyword evidence="3" id="KW-1185">Reference proteome</keyword>
<evidence type="ECO:0000313" key="2">
    <source>
        <dbReference type="EMBL" id="QIF94689.1"/>
    </source>
</evidence>
<gene>
    <name evidence="2" type="ORF">GTH24_12585</name>
</gene>
<dbReference type="AlphaFoldDB" id="A0A6G6SNS0"/>
<dbReference type="Proteomes" id="UP000503287">
    <property type="component" value="Chromosome"/>
</dbReference>
<evidence type="ECO:0000313" key="3">
    <source>
        <dbReference type="Proteomes" id="UP000503287"/>
    </source>
</evidence>
<protein>
    <submittedName>
        <fullName evidence="2">Uncharacterized protein</fullName>
    </submittedName>
</protein>
<name>A0A6G6SNS0_PROVU</name>
<sequence>MKIAAVNDSNSMSPLKITHPESKKNSILTTEVKEVKNISSPLLTYNNVTYETIDIGTQNEIEAPSFSTFVPKNPIKISENISEIKNEGMVDDKSEIIRNYHFSKEQDIKRQNEIKDESKSKEYAKKRNEEVINKLSNYRELYSTSIDEFDNKNVDNRYNLNSSDFSIIKNKIESKELSKKEKTSIIKKYLKDNDIFMKKMGFVEKIKNIFGKSEKINCIKREQATDALNILNKFIEDSENININRK</sequence>
<feature type="region of interest" description="Disordered" evidence="1">
    <location>
        <begin position="1"/>
        <end position="20"/>
    </location>
</feature>